<dbReference type="InterPro" id="IPR035979">
    <property type="entry name" value="RBD_domain_sf"/>
</dbReference>
<dbReference type="PANTHER" id="PTHR23099:SF0">
    <property type="entry name" value="GERM CELL NUCLEAR ACIDIC PROTEIN"/>
    <property type="match status" value="1"/>
</dbReference>
<evidence type="ECO:0000256" key="1">
    <source>
        <dbReference type="SAM" id="MobiDB-lite"/>
    </source>
</evidence>
<dbReference type="GO" id="GO:0005634">
    <property type="term" value="C:nucleus"/>
    <property type="evidence" value="ECO:0007669"/>
    <property type="project" value="TreeGrafter"/>
</dbReference>
<dbReference type="SUPFAM" id="SSF54928">
    <property type="entry name" value="RNA-binding domain, RBD"/>
    <property type="match status" value="1"/>
</dbReference>
<proteinExistence type="predicted"/>
<accession>A0A7J0DMC7</accession>
<evidence type="ECO:0000313" key="3">
    <source>
        <dbReference type="Proteomes" id="UP000585474"/>
    </source>
</evidence>
<reference evidence="3" key="1">
    <citation type="submission" date="2019-07" db="EMBL/GenBank/DDBJ databases">
        <title>De Novo Assembly of kiwifruit Actinidia rufa.</title>
        <authorList>
            <person name="Sugita-Konishi S."/>
            <person name="Sato K."/>
            <person name="Mori E."/>
            <person name="Abe Y."/>
            <person name="Kisaki G."/>
            <person name="Hamano K."/>
            <person name="Suezawa K."/>
            <person name="Otani M."/>
            <person name="Fukuda T."/>
            <person name="Manabe T."/>
            <person name="Gomi K."/>
            <person name="Tabuchi M."/>
            <person name="Akimitsu K."/>
            <person name="Kataoka I."/>
        </authorList>
    </citation>
    <scope>NUCLEOTIDE SEQUENCE [LARGE SCALE GENOMIC DNA]</scope>
    <source>
        <strain evidence="3">cv. Fuchu</strain>
    </source>
</reference>
<organism evidence="2 3">
    <name type="scientific">Actinidia rufa</name>
    <dbReference type="NCBI Taxonomy" id="165716"/>
    <lineage>
        <taxon>Eukaryota</taxon>
        <taxon>Viridiplantae</taxon>
        <taxon>Streptophyta</taxon>
        <taxon>Embryophyta</taxon>
        <taxon>Tracheophyta</taxon>
        <taxon>Spermatophyta</taxon>
        <taxon>Magnoliopsida</taxon>
        <taxon>eudicotyledons</taxon>
        <taxon>Gunneridae</taxon>
        <taxon>Pentapetalae</taxon>
        <taxon>asterids</taxon>
        <taxon>Ericales</taxon>
        <taxon>Actinidiaceae</taxon>
        <taxon>Actinidia</taxon>
    </lineage>
</organism>
<protein>
    <submittedName>
        <fullName evidence="2">RNA-binding (RRM/RBD/RNP motifs) family protein</fullName>
    </submittedName>
</protein>
<dbReference type="EMBL" id="BJWL01000302">
    <property type="protein sequence ID" value="GFS38178.1"/>
    <property type="molecule type" value="Genomic_DNA"/>
</dbReference>
<dbReference type="Proteomes" id="UP000585474">
    <property type="component" value="Unassembled WGS sequence"/>
</dbReference>
<dbReference type="PANTHER" id="PTHR23099">
    <property type="entry name" value="TRANSCRIPTIONAL REGULATOR"/>
    <property type="match status" value="1"/>
</dbReference>
<keyword evidence="3" id="KW-1185">Reference proteome</keyword>
<name>A0A7J0DMC7_9ERIC</name>
<feature type="region of interest" description="Disordered" evidence="1">
    <location>
        <begin position="1"/>
        <end position="25"/>
    </location>
</feature>
<evidence type="ECO:0000313" key="2">
    <source>
        <dbReference type="EMBL" id="GFS38178.1"/>
    </source>
</evidence>
<dbReference type="AlphaFoldDB" id="A0A7J0DMC7"/>
<dbReference type="GO" id="GO:0003676">
    <property type="term" value="F:nucleic acid binding"/>
    <property type="evidence" value="ECO:0007669"/>
    <property type="project" value="InterPro"/>
</dbReference>
<dbReference type="OrthoDB" id="21643at2759"/>
<sequence>MGGEGGHNTKDIDSPSMCKNDGDENSTTTTRIFVGGLGATVTAEDLRNTFSCLGKYNGCMWKGGRLKLEKAKVHYRLRLRQEWAEDAKFANSAPCNARTKDMGSPEKLNNVINPEMKEVRIFFPKLKKVKSLPFSGSGKHKYSFQRLELPSLPIHFCDCEEHSDPSHTAKGKDFLDLETQVGGIDEKELDMMKSVMNKLFEREYISKTACSRDGLVEEEDDTAKSVDDLLADENETDHMTDEDNLVINVVAEGKNSIALSGSRGQEIILENERAVVDELRTSKERPSRNMLKCQGKIVPSGKKRKSPVTEETDGNEILCAKHERKGSEKNAHLLESARAILLESGIQKTDTNRSWLQKSTWRELTGERGTSSFSISHITQSTALSKEESKSDGVNVPCLTECQKHNLLDSINLESQPGCFKEPKEDAVPQPNKLNVASNKSARGASWLQKSSWTQLVGDTNNAFSISQILPRMDLEKQEAAGPKNMGAEDSTFSKYSKLLKSDDIISTEDGSKALGVGNGDIFIAADSSNTFAFATARDPVQSPSQINLPKLGETDEFTVAKKNHAAAEQPSVRNFTIAETCSFMRSAASMKEWMNAKTSLSGSLKKKNSEK</sequence>
<comment type="caution">
    <text evidence="2">The sequence shown here is derived from an EMBL/GenBank/DDBJ whole genome shotgun (WGS) entry which is preliminary data.</text>
</comment>
<gene>
    <name evidence="2" type="ORF">Acr_00g0056170</name>
</gene>